<dbReference type="SUPFAM" id="SSF53850">
    <property type="entry name" value="Periplasmic binding protein-like II"/>
    <property type="match status" value="1"/>
</dbReference>
<dbReference type="Pfam" id="PF01547">
    <property type="entry name" value="SBP_bac_1"/>
    <property type="match status" value="1"/>
</dbReference>
<dbReference type="Proteomes" id="UP000400924">
    <property type="component" value="Unassembled WGS sequence"/>
</dbReference>
<dbReference type="PANTHER" id="PTHR30061">
    <property type="entry name" value="MALTOSE-BINDING PERIPLASMIC PROTEIN"/>
    <property type="match status" value="1"/>
</dbReference>
<dbReference type="PROSITE" id="PS51257">
    <property type="entry name" value="PROKAR_LIPOPROTEIN"/>
    <property type="match status" value="1"/>
</dbReference>
<evidence type="ECO:0000313" key="4">
    <source>
        <dbReference type="EMBL" id="MPY62607.1"/>
    </source>
</evidence>
<keyword evidence="3" id="KW-0732">Signal</keyword>
<organism evidence="4 5">
    <name type="scientific">Streptomyces spongiae</name>
    <dbReference type="NCBI Taxonomy" id="565072"/>
    <lineage>
        <taxon>Bacteria</taxon>
        <taxon>Bacillati</taxon>
        <taxon>Actinomycetota</taxon>
        <taxon>Actinomycetes</taxon>
        <taxon>Kitasatosporales</taxon>
        <taxon>Streptomycetaceae</taxon>
        <taxon>Streptomyces</taxon>
    </lineage>
</organism>
<reference evidence="4 5" key="1">
    <citation type="submission" date="2019-07" db="EMBL/GenBank/DDBJ databases">
        <title>New species of Amycolatopsis and Streptomyces.</title>
        <authorList>
            <person name="Duangmal K."/>
            <person name="Teo W.F.A."/>
            <person name="Lipun K."/>
        </authorList>
    </citation>
    <scope>NUCLEOTIDE SEQUENCE [LARGE SCALE GENOMIC DNA]</scope>
    <source>
        <strain evidence="4 5">NBRC 106415</strain>
    </source>
</reference>
<evidence type="ECO:0000313" key="5">
    <source>
        <dbReference type="Proteomes" id="UP000400924"/>
    </source>
</evidence>
<accession>A0A5N8XT79</accession>
<comment type="caution">
    <text evidence="4">The sequence shown here is derived from an EMBL/GenBank/DDBJ whole genome shotgun (WGS) entry which is preliminary data.</text>
</comment>
<evidence type="ECO:0000256" key="1">
    <source>
        <dbReference type="ARBA" id="ARBA00008520"/>
    </source>
</evidence>
<dbReference type="EMBL" id="VJZC01000436">
    <property type="protein sequence ID" value="MPY62607.1"/>
    <property type="molecule type" value="Genomic_DNA"/>
</dbReference>
<evidence type="ECO:0000256" key="2">
    <source>
        <dbReference type="ARBA" id="ARBA00022448"/>
    </source>
</evidence>
<proteinExistence type="inferred from homology"/>
<keyword evidence="5" id="KW-1185">Reference proteome</keyword>
<dbReference type="GO" id="GO:1901982">
    <property type="term" value="F:maltose binding"/>
    <property type="evidence" value="ECO:0007669"/>
    <property type="project" value="TreeGrafter"/>
</dbReference>
<gene>
    <name evidence="4" type="ORF">FNH08_37305</name>
</gene>
<keyword evidence="2" id="KW-0813">Transport</keyword>
<dbReference type="AlphaFoldDB" id="A0A5N8XT79"/>
<dbReference type="GO" id="GO:0042956">
    <property type="term" value="P:maltodextrin transmembrane transport"/>
    <property type="evidence" value="ECO:0007669"/>
    <property type="project" value="TreeGrafter"/>
</dbReference>
<comment type="similarity">
    <text evidence="1">Belongs to the bacterial solute-binding protein 1 family.</text>
</comment>
<dbReference type="GO" id="GO:0055052">
    <property type="term" value="C:ATP-binding cassette (ABC) transporter complex, substrate-binding subunit-containing"/>
    <property type="evidence" value="ECO:0007669"/>
    <property type="project" value="TreeGrafter"/>
</dbReference>
<protein>
    <submittedName>
        <fullName evidence="4">Extracellular solute-binding protein</fullName>
    </submittedName>
</protein>
<name>A0A5N8XT79_9ACTN</name>
<dbReference type="Gene3D" id="3.40.190.10">
    <property type="entry name" value="Periplasmic binding protein-like II"/>
    <property type="match status" value="2"/>
</dbReference>
<dbReference type="PANTHER" id="PTHR30061:SF50">
    <property type="entry name" value="MALTOSE_MALTODEXTRIN-BINDING PERIPLASMIC PROTEIN"/>
    <property type="match status" value="1"/>
</dbReference>
<dbReference type="GO" id="GO:0015768">
    <property type="term" value="P:maltose transport"/>
    <property type="evidence" value="ECO:0007669"/>
    <property type="project" value="TreeGrafter"/>
</dbReference>
<sequence>MPSPGRGRSVFKPITGAAAATAAGVLLLSGCTSSGPADSQPTSAISAGASHAPTTVTVWTFNHLPNEVAAFKATLGQLHAKYPWLTVKFVPNKDDAAYAKAVAAGDPPDVFISSAPDNVAKFCYNGTVADLKPYLSSAGVDTAKTFPAATLVYTRYQDKQCALPLLTDAFALYYNKKMFAEAGITKPPRTLAELTAAAKKLTKKNPDGSIKTFGFVPRSDFNANRYIFTGVQSGTDFYGKDGKTTFADDAKWQQLLKWDRELIDYYGASNVQKFVGRYQPHADDASNPLLTGAAAMEFDGEWHVGEIATLKKDFDYGVVPMPVLDAQGTGYGAGNTLGTVAYLSAGSKHKQEAFFALQQLTTDTTFLNQLADTVYNIPSTFAALKAWDKASDPHWKPFVDLFQNSGSYYKTLTPAGVEDMDTWRAFLLEYEQGKVKDAASGLSGVGKKIDDLNAQSGQ</sequence>
<evidence type="ECO:0000256" key="3">
    <source>
        <dbReference type="ARBA" id="ARBA00022729"/>
    </source>
</evidence>
<dbReference type="InterPro" id="IPR006059">
    <property type="entry name" value="SBP"/>
</dbReference>
<dbReference type="OrthoDB" id="2510110at2"/>